<dbReference type="EMBL" id="VEPZ02001327">
    <property type="protein sequence ID" value="KAE8679933.1"/>
    <property type="molecule type" value="Genomic_DNA"/>
</dbReference>
<reference evidence="1" key="1">
    <citation type="submission" date="2019-09" db="EMBL/GenBank/DDBJ databases">
        <title>Draft genome information of white flower Hibiscus syriacus.</title>
        <authorList>
            <person name="Kim Y.-M."/>
        </authorList>
    </citation>
    <scope>NUCLEOTIDE SEQUENCE [LARGE SCALE GENOMIC DNA]</scope>
    <source>
        <strain evidence="1">YM2019G1</strain>
    </source>
</reference>
<accession>A0A6A2XW21</accession>
<dbReference type="Proteomes" id="UP000436088">
    <property type="component" value="Unassembled WGS sequence"/>
</dbReference>
<sequence>MNSNTKLAAIQLELYQLDEISDLKSFSHRVVISLSAASVPSSPIPAFIEREFEFRFLAVLPETLDGEPFANPAVLCGRYSDEEFFQIRCKG</sequence>
<keyword evidence="2" id="KW-1185">Reference proteome</keyword>
<dbReference type="PANTHER" id="PTHR35748:SF1">
    <property type="entry name" value="OS05G0358400 PROTEIN"/>
    <property type="match status" value="1"/>
</dbReference>
<evidence type="ECO:0000313" key="2">
    <source>
        <dbReference type="Proteomes" id="UP000436088"/>
    </source>
</evidence>
<dbReference type="AlphaFoldDB" id="A0A6A2XW21"/>
<protein>
    <submittedName>
        <fullName evidence="1">Uncharacterized protein</fullName>
    </submittedName>
</protein>
<evidence type="ECO:0000313" key="1">
    <source>
        <dbReference type="EMBL" id="KAE8679933.1"/>
    </source>
</evidence>
<comment type="caution">
    <text evidence="1">The sequence shown here is derived from an EMBL/GenBank/DDBJ whole genome shotgun (WGS) entry which is preliminary data.</text>
</comment>
<dbReference type="PANTHER" id="PTHR35748">
    <property type="entry name" value="OS05G0358400 PROTEIN"/>
    <property type="match status" value="1"/>
</dbReference>
<proteinExistence type="predicted"/>
<organism evidence="1 2">
    <name type="scientific">Hibiscus syriacus</name>
    <name type="common">Rose of Sharon</name>
    <dbReference type="NCBI Taxonomy" id="106335"/>
    <lineage>
        <taxon>Eukaryota</taxon>
        <taxon>Viridiplantae</taxon>
        <taxon>Streptophyta</taxon>
        <taxon>Embryophyta</taxon>
        <taxon>Tracheophyta</taxon>
        <taxon>Spermatophyta</taxon>
        <taxon>Magnoliopsida</taxon>
        <taxon>eudicotyledons</taxon>
        <taxon>Gunneridae</taxon>
        <taxon>Pentapetalae</taxon>
        <taxon>rosids</taxon>
        <taxon>malvids</taxon>
        <taxon>Malvales</taxon>
        <taxon>Malvaceae</taxon>
        <taxon>Malvoideae</taxon>
        <taxon>Hibiscus</taxon>
    </lineage>
</organism>
<gene>
    <name evidence="1" type="ORF">F3Y22_tig00111392pilonHSYRG00008</name>
</gene>
<name>A0A6A2XW21_HIBSY</name>